<dbReference type="CDD" id="cd03357">
    <property type="entry name" value="LbH_MAT_GAT"/>
    <property type="match status" value="1"/>
</dbReference>
<keyword evidence="3" id="KW-0677">Repeat</keyword>
<evidence type="ECO:0000256" key="4">
    <source>
        <dbReference type="ARBA" id="ARBA00023315"/>
    </source>
</evidence>
<dbReference type="InterPro" id="IPR001451">
    <property type="entry name" value="Hexapep"/>
</dbReference>
<dbReference type="PANTHER" id="PTHR43017:SF1">
    <property type="entry name" value="ACETYLTRANSFERASE YJL218W-RELATED"/>
    <property type="match status" value="1"/>
</dbReference>
<dbReference type="InterPro" id="IPR024688">
    <property type="entry name" value="Mac_dom"/>
</dbReference>
<dbReference type="EC" id="2.3.1.-" evidence="5"/>
<dbReference type="SMART" id="SM01266">
    <property type="entry name" value="Mac"/>
    <property type="match status" value="1"/>
</dbReference>
<dbReference type="Pfam" id="PF12464">
    <property type="entry name" value="Mac"/>
    <property type="match status" value="1"/>
</dbReference>
<dbReference type="Gene3D" id="2.160.10.10">
    <property type="entry name" value="Hexapeptide repeat proteins"/>
    <property type="match status" value="1"/>
</dbReference>
<comment type="caution">
    <text evidence="7">The sequence shown here is derived from an EMBL/GenBank/DDBJ whole genome shotgun (WGS) entry which is preliminary data.</text>
</comment>
<keyword evidence="8" id="KW-1185">Reference proteome</keyword>
<dbReference type="InterPro" id="IPR039369">
    <property type="entry name" value="LacA-like"/>
</dbReference>
<evidence type="ECO:0000313" key="7">
    <source>
        <dbReference type="EMBL" id="TMM58498.1"/>
    </source>
</evidence>
<evidence type="ECO:0000256" key="3">
    <source>
        <dbReference type="ARBA" id="ARBA00022737"/>
    </source>
</evidence>
<evidence type="ECO:0000256" key="1">
    <source>
        <dbReference type="ARBA" id="ARBA00007274"/>
    </source>
</evidence>
<evidence type="ECO:0000259" key="6">
    <source>
        <dbReference type="SMART" id="SM01266"/>
    </source>
</evidence>
<dbReference type="InterPro" id="IPR011004">
    <property type="entry name" value="Trimer_LpxA-like_sf"/>
</dbReference>
<evidence type="ECO:0000256" key="5">
    <source>
        <dbReference type="RuleBase" id="RU367021"/>
    </source>
</evidence>
<dbReference type="EMBL" id="VATY01000001">
    <property type="protein sequence ID" value="TMM58498.1"/>
    <property type="molecule type" value="Genomic_DNA"/>
</dbReference>
<keyword evidence="4 5" id="KW-0012">Acyltransferase</keyword>
<dbReference type="FunFam" id="2.160.10.10:FF:000008">
    <property type="entry name" value="Maltose O-acetyltransferase"/>
    <property type="match status" value="1"/>
</dbReference>
<keyword evidence="2 5" id="KW-0808">Transferase</keyword>
<dbReference type="SUPFAM" id="SSF51161">
    <property type="entry name" value="Trimeric LpxA-like enzymes"/>
    <property type="match status" value="1"/>
</dbReference>
<evidence type="ECO:0000313" key="8">
    <source>
        <dbReference type="Proteomes" id="UP000310314"/>
    </source>
</evidence>
<dbReference type="AlphaFoldDB" id="A0A5S3PUB2"/>
<dbReference type="Pfam" id="PF00132">
    <property type="entry name" value="Hexapep"/>
    <property type="match status" value="1"/>
</dbReference>
<dbReference type="GO" id="GO:0008870">
    <property type="term" value="F:galactoside O-acetyltransferase activity"/>
    <property type="evidence" value="ECO:0007669"/>
    <property type="project" value="TreeGrafter"/>
</dbReference>
<name>A0A5S3PUB2_9FLAO</name>
<dbReference type="Proteomes" id="UP000310314">
    <property type="component" value="Unassembled WGS sequence"/>
</dbReference>
<dbReference type="PROSITE" id="PS00101">
    <property type="entry name" value="HEXAPEP_TRANSFERASES"/>
    <property type="match status" value="1"/>
</dbReference>
<proteinExistence type="inferred from homology"/>
<organism evidence="7 8">
    <name type="scientific">Maribacter algarum</name>
    <name type="common">ex Zhang et al. 2020</name>
    <dbReference type="NCBI Taxonomy" id="2578118"/>
    <lineage>
        <taxon>Bacteria</taxon>
        <taxon>Pseudomonadati</taxon>
        <taxon>Bacteroidota</taxon>
        <taxon>Flavobacteriia</taxon>
        <taxon>Flavobacteriales</taxon>
        <taxon>Flavobacteriaceae</taxon>
        <taxon>Maribacter</taxon>
    </lineage>
</organism>
<gene>
    <name evidence="7" type="ORF">FEE95_03440</name>
</gene>
<evidence type="ECO:0000256" key="2">
    <source>
        <dbReference type="ARBA" id="ARBA00022679"/>
    </source>
</evidence>
<dbReference type="PANTHER" id="PTHR43017">
    <property type="entry name" value="GALACTOSIDE O-ACETYLTRANSFERASE"/>
    <property type="match status" value="1"/>
</dbReference>
<feature type="domain" description="Maltose/galactoside acetyltransferase" evidence="6">
    <location>
        <begin position="5"/>
        <end position="59"/>
    </location>
</feature>
<sequence length="186" mass="20850">MMTEKEKMVKGLPYNPYDKELRKARTRSRQILRTISEIPEDKERQRKHFFKELFAETGQKFFIENPFICDYGSNIFWGENAYANFGCIILDAAPVRIGKNVMLAPAVKIFTATHPVEYEARNSGIEFAKEIRIGDNVWIGGGAIINPGVTIGNNSVIGSGSVVTRDIPENVVAAGNPCRIIREITN</sequence>
<dbReference type="OrthoDB" id="9812571at2"/>
<reference evidence="7 8" key="1">
    <citation type="submission" date="2019-05" db="EMBL/GenBank/DDBJ databases">
        <authorList>
            <person name="Zhang J.-Y."/>
            <person name="Feg X."/>
            <person name="Du Z.-J."/>
        </authorList>
    </citation>
    <scope>NUCLEOTIDE SEQUENCE [LARGE SCALE GENOMIC DNA]</scope>
    <source>
        <strain evidence="7 8">RZ26</strain>
    </source>
</reference>
<protein>
    <recommendedName>
        <fullName evidence="5">Acetyltransferase</fullName>
        <ecNumber evidence="5">2.3.1.-</ecNumber>
    </recommendedName>
</protein>
<accession>A0A5S3PUB2</accession>
<comment type="similarity">
    <text evidence="1 5">Belongs to the transferase hexapeptide repeat family.</text>
</comment>
<dbReference type="InterPro" id="IPR018357">
    <property type="entry name" value="Hexapep_transf_CS"/>
</dbReference>